<dbReference type="GO" id="GO:0016020">
    <property type="term" value="C:membrane"/>
    <property type="evidence" value="ECO:0007669"/>
    <property type="project" value="TreeGrafter"/>
</dbReference>
<evidence type="ECO:0000313" key="11">
    <source>
        <dbReference type="EMBL" id="MQX53559.1"/>
    </source>
</evidence>
<dbReference type="RefSeq" id="WP_328594494.1">
    <property type="nucleotide sequence ID" value="NZ_WIRE01000001.1"/>
</dbReference>
<keyword evidence="12" id="KW-1185">Reference proteome</keyword>
<evidence type="ECO:0000259" key="10">
    <source>
        <dbReference type="Pfam" id="PF01435"/>
    </source>
</evidence>
<feature type="transmembrane region" description="Helical" evidence="9">
    <location>
        <begin position="102"/>
        <end position="126"/>
    </location>
</feature>
<protein>
    <submittedName>
        <fullName evidence="11">M48 family metalloprotease</fullName>
    </submittedName>
</protein>
<feature type="coiled-coil region" evidence="7">
    <location>
        <begin position="306"/>
        <end position="333"/>
    </location>
</feature>
<dbReference type="AlphaFoldDB" id="A0A6N7LSY3"/>
<evidence type="ECO:0000256" key="5">
    <source>
        <dbReference type="ARBA" id="ARBA00023049"/>
    </source>
</evidence>
<dbReference type="PANTHER" id="PTHR22726">
    <property type="entry name" value="METALLOENDOPEPTIDASE OMA1"/>
    <property type="match status" value="1"/>
</dbReference>
<name>A0A6N7LSY3_9GAMM</name>
<dbReference type="InterPro" id="IPR051156">
    <property type="entry name" value="Mito/Outer_Membr_Metalloprot"/>
</dbReference>
<comment type="similarity">
    <text evidence="6">Belongs to the peptidase M48 family.</text>
</comment>
<evidence type="ECO:0000256" key="3">
    <source>
        <dbReference type="ARBA" id="ARBA00022801"/>
    </source>
</evidence>
<organism evidence="11 12">
    <name type="scientific">Alcanivorax sediminis</name>
    <dbReference type="NCBI Taxonomy" id="2663008"/>
    <lineage>
        <taxon>Bacteria</taxon>
        <taxon>Pseudomonadati</taxon>
        <taxon>Pseudomonadota</taxon>
        <taxon>Gammaproteobacteria</taxon>
        <taxon>Oceanospirillales</taxon>
        <taxon>Alcanivoracaceae</taxon>
        <taxon>Alcanivorax</taxon>
    </lineage>
</organism>
<evidence type="ECO:0000256" key="1">
    <source>
        <dbReference type="ARBA" id="ARBA00022670"/>
    </source>
</evidence>
<dbReference type="CDD" id="cd07332">
    <property type="entry name" value="M48C_Oma1_like"/>
    <property type="match status" value="1"/>
</dbReference>
<proteinExistence type="inferred from homology"/>
<dbReference type="PANTHER" id="PTHR22726:SF1">
    <property type="entry name" value="METALLOENDOPEPTIDASE OMA1, MITOCHONDRIAL"/>
    <property type="match status" value="1"/>
</dbReference>
<dbReference type="Gene3D" id="3.30.2010.10">
    <property type="entry name" value="Metalloproteases ('zincins'), catalytic domain"/>
    <property type="match status" value="1"/>
</dbReference>
<dbReference type="Pfam" id="PF01435">
    <property type="entry name" value="Peptidase_M48"/>
    <property type="match status" value="1"/>
</dbReference>
<gene>
    <name evidence="11" type="ORF">GFN93_09885</name>
</gene>
<evidence type="ECO:0000313" key="12">
    <source>
        <dbReference type="Proteomes" id="UP000469421"/>
    </source>
</evidence>
<evidence type="ECO:0000256" key="8">
    <source>
        <dbReference type="SAM" id="MobiDB-lite"/>
    </source>
</evidence>
<keyword evidence="4 6" id="KW-0862">Zinc</keyword>
<dbReference type="GO" id="GO:0004222">
    <property type="term" value="F:metalloendopeptidase activity"/>
    <property type="evidence" value="ECO:0007669"/>
    <property type="project" value="InterPro"/>
</dbReference>
<evidence type="ECO:0000256" key="7">
    <source>
        <dbReference type="SAM" id="Coils"/>
    </source>
</evidence>
<evidence type="ECO:0000256" key="9">
    <source>
        <dbReference type="SAM" id="Phobius"/>
    </source>
</evidence>
<keyword evidence="1 6" id="KW-0645">Protease</keyword>
<comment type="caution">
    <text evidence="11">The sequence shown here is derived from an EMBL/GenBank/DDBJ whole genome shotgun (WGS) entry which is preliminary data.</text>
</comment>
<keyword evidence="5 6" id="KW-0482">Metalloprotease</keyword>
<keyword evidence="7" id="KW-0175">Coiled coil</keyword>
<dbReference type="GO" id="GO:0051603">
    <property type="term" value="P:proteolysis involved in protein catabolic process"/>
    <property type="evidence" value="ECO:0007669"/>
    <property type="project" value="TreeGrafter"/>
</dbReference>
<feature type="compositionally biased region" description="Acidic residues" evidence="8">
    <location>
        <begin position="388"/>
        <end position="399"/>
    </location>
</feature>
<sequence>MTRQQVDGHAFHDGFAKGRASGQILIDASTVRFTNDSASVALPLSGVKARLGGASDRLVFFEHPDYPDWQLYTADRSVLKNPHFQQHKSLSRQVAGARRLRIFNWSVLGSVVGLIIAVPLLLVLYMDTVTGWIAPTLPAEWEESLGESALAQYKIGQSMIESEAINESLDALVAPLLKHADNDRYEFHVYIANDAELNAFALPGGYIVLNSGLLQRAESADEVLGVLAHEIAHVTEQHGVRQVMARAGLVLTVQALVGDVNGIMAMIAAATPALLSQSYSRGFETAADEHGFALLEEADINPNGLVSFFEKIIEEEQARLEEIEDEDSKAVMENIMPLLSSHPATQERIENMQDMIAGSDGRYLTLEKEFLALQQQVREAVAAMPRDDNDDMEKDDLNEDTERNSGES</sequence>
<comment type="cofactor">
    <cofactor evidence="6">
        <name>Zn(2+)</name>
        <dbReference type="ChEBI" id="CHEBI:29105"/>
    </cofactor>
    <text evidence="6">Binds 1 zinc ion per subunit.</text>
</comment>
<dbReference type="EMBL" id="WIRE01000001">
    <property type="protein sequence ID" value="MQX53559.1"/>
    <property type="molecule type" value="Genomic_DNA"/>
</dbReference>
<keyword evidence="2" id="KW-0479">Metal-binding</keyword>
<keyword evidence="9" id="KW-0812">Transmembrane</keyword>
<accession>A0A6N7LSY3</accession>
<evidence type="ECO:0000256" key="6">
    <source>
        <dbReference type="RuleBase" id="RU003983"/>
    </source>
</evidence>
<feature type="region of interest" description="Disordered" evidence="8">
    <location>
        <begin position="381"/>
        <end position="408"/>
    </location>
</feature>
<dbReference type="Proteomes" id="UP000469421">
    <property type="component" value="Unassembled WGS sequence"/>
</dbReference>
<keyword evidence="9" id="KW-1133">Transmembrane helix</keyword>
<feature type="domain" description="Peptidase M48" evidence="10">
    <location>
        <begin position="166"/>
        <end position="355"/>
    </location>
</feature>
<keyword evidence="9" id="KW-0472">Membrane</keyword>
<dbReference type="InterPro" id="IPR001915">
    <property type="entry name" value="Peptidase_M48"/>
</dbReference>
<dbReference type="GO" id="GO:0046872">
    <property type="term" value="F:metal ion binding"/>
    <property type="evidence" value="ECO:0007669"/>
    <property type="project" value="UniProtKB-KW"/>
</dbReference>
<keyword evidence="3 6" id="KW-0378">Hydrolase</keyword>
<reference evidence="11 12" key="1">
    <citation type="submission" date="2019-10" db="EMBL/GenBank/DDBJ databases">
        <title>Alcanivorax sp.PA15-N-34 draft genome sequence.</title>
        <authorList>
            <person name="Liao X."/>
            <person name="Shao Z."/>
        </authorList>
    </citation>
    <scope>NUCLEOTIDE SEQUENCE [LARGE SCALE GENOMIC DNA]</scope>
    <source>
        <strain evidence="11 12">PA15-N-34</strain>
    </source>
</reference>
<evidence type="ECO:0000256" key="4">
    <source>
        <dbReference type="ARBA" id="ARBA00022833"/>
    </source>
</evidence>
<evidence type="ECO:0000256" key="2">
    <source>
        <dbReference type="ARBA" id="ARBA00022723"/>
    </source>
</evidence>